<dbReference type="GO" id="GO:0003964">
    <property type="term" value="F:RNA-directed DNA polymerase activity"/>
    <property type="evidence" value="ECO:0007669"/>
    <property type="project" value="UniProtKB-KW"/>
</dbReference>
<keyword evidence="2" id="KW-0548">Nucleotidyltransferase</keyword>
<proteinExistence type="predicted"/>
<dbReference type="SUPFAM" id="SSF56672">
    <property type="entry name" value="DNA/RNA polymerases"/>
    <property type="match status" value="2"/>
</dbReference>
<reference evidence="2 3" key="1">
    <citation type="journal article" date="2018" name="PLoS Genet.">
        <title>Population sequencing reveals clonal diversity and ancestral inbreeding in the grapevine cultivar Chardonnay.</title>
        <authorList>
            <person name="Roach M.J."/>
            <person name="Johnson D.L."/>
            <person name="Bohlmann J."/>
            <person name="van Vuuren H.J."/>
            <person name="Jones S.J."/>
            <person name="Pretorius I.S."/>
            <person name="Schmidt S.A."/>
            <person name="Borneman A.R."/>
        </authorList>
    </citation>
    <scope>NUCLEOTIDE SEQUENCE [LARGE SCALE GENOMIC DNA]</scope>
    <source>
        <strain evidence="3">cv. Chardonnay</strain>
        <tissue evidence="2">Leaf</tissue>
    </source>
</reference>
<sequence>MEEVHWRQLSREIWLREGDRNTGFFHRMANAHRRVNNLIKIKINGVRLTEDQEVRDGIVNAYQHLLSENADWKADIGGLVLKQISLSEADALELPFTEAEIYAALMGMNGDKAPGPDGFTVAFWQNCWEIVKEDVLDMFKEFYDQNSFIKSLNHTFLVLIPKKGGAEDLGDYRPISLLGGLYKLLAKVLANRLKKIIDKVISPDQNAFIKGRQILDGSLIANEVIDSWQKRGEKGLICKLDIEKAFDNINWQFLLKVLHKMGFGSKWIGWMWSCISTIKYSMLVNGVPAGFFSSSKGLRQGDPLSPYLFIMGMEVLSALISRAVEGGFIYGCRIWKGRGQPVNITHLLFADDTIVFCEAKKESLLYLSWILLWFEAASGLKINLEKSMVIPVGEVEGALDMAAEIGCKVGQLPTVYLGLPLGAPNRASSVWDGVEEKMRRKLALWKRHFFGKKTRKASKEFLWGGANGGNKAHLIKWEVVCTDKKKGGLGLRKLIWLNKALLGKWIWRFARAKEELWKKVLEAKYGKEEFGWRSKKANGVFGVGVWKEILKESTWCWDNMVFKVGKGNKVRFWIDPWCGNNVLSEAFPDLFSMAVQRSATVEDYWDQNLSQGGWSLRLLRDFNDWELGLVDNMLVELRNYRVSMEEDSVFWRGGADGLFKVKEAYRVLVNADEAAFPHSNVWVAKVPTKITFFAWEATWGKVLTLDRLQRRGWHLPNRCFLCGCEEETINHILIHCTVAKGLWDIILALCGVQWVFPNSVKEVLSSWKGSFVGRKRKKVWKSIPLFIFWTIWKERNRLAFKGGVLAFQKLKTSFVYNFWGWAKVYIDMESNSLIEEIHKAIFQLDRDKAPGPDDFTIAVFQDCWDVIKEDLVRVFAKFHSSGIINQSTNVSFIVLLPKKSMTKKISDFRPISLITSLYKIIAKVLSGLLIANEIVDEKRRSGEKGVVLKSDFEKAYDHVSWGFLDHVLEKKGFSPRWRKWMRGCLSTVSFAVLVNGNAKGWVKASRGLRQDDPLSPFLFTLVADVLSRMLLRAEERNSLEGFRVGQNSTRVSHLQFADDTIFFSNTSEEDLQTLKSLLLVFGQIFGLKVNLDKSNIYDINLDQNHLSRLAELLDCKASG</sequence>
<evidence type="ECO:0000313" key="3">
    <source>
        <dbReference type="Proteomes" id="UP000288805"/>
    </source>
</evidence>
<dbReference type="InterPro" id="IPR000477">
    <property type="entry name" value="RT_dom"/>
</dbReference>
<evidence type="ECO:0000259" key="1">
    <source>
        <dbReference type="PROSITE" id="PS50878"/>
    </source>
</evidence>
<dbReference type="Pfam" id="PF13966">
    <property type="entry name" value="zf-RVT"/>
    <property type="match status" value="1"/>
</dbReference>
<organism evidence="2 3">
    <name type="scientific">Vitis vinifera</name>
    <name type="common">Grape</name>
    <dbReference type="NCBI Taxonomy" id="29760"/>
    <lineage>
        <taxon>Eukaryota</taxon>
        <taxon>Viridiplantae</taxon>
        <taxon>Streptophyta</taxon>
        <taxon>Embryophyta</taxon>
        <taxon>Tracheophyta</taxon>
        <taxon>Spermatophyta</taxon>
        <taxon>Magnoliopsida</taxon>
        <taxon>eudicotyledons</taxon>
        <taxon>Gunneridae</taxon>
        <taxon>Pentapetalae</taxon>
        <taxon>rosids</taxon>
        <taxon>Vitales</taxon>
        <taxon>Vitaceae</taxon>
        <taxon>Viteae</taxon>
        <taxon>Vitis</taxon>
    </lineage>
</organism>
<dbReference type="PROSITE" id="PS50878">
    <property type="entry name" value="RT_POL"/>
    <property type="match status" value="2"/>
</dbReference>
<evidence type="ECO:0000313" key="2">
    <source>
        <dbReference type="EMBL" id="RVW16678.1"/>
    </source>
</evidence>
<dbReference type="InterPro" id="IPR026960">
    <property type="entry name" value="RVT-Znf"/>
</dbReference>
<name>A0A438C0B8_VITVI</name>
<dbReference type="Pfam" id="PF00078">
    <property type="entry name" value="RVT_1"/>
    <property type="match status" value="2"/>
</dbReference>
<dbReference type="CDD" id="cd01650">
    <property type="entry name" value="RT_nLTR_like"/>
    <property type="match status" value="2"/>
</dbReference>
<dbReference type="AlphaFoldDB" id="A0A438C0B8"/>
<dbReference type="EMBL" id="QGNW01002586">
    <property type="protein sequence ID" value="RVW16678.1"/>
    <property type="molecule type" value="Genomic_DNA"/>
</dbReference>
<protein>
    <submittedName>
        <fullName evidence="2">LINE-1 reverse transcriptase-like</fullName>
    </submittedName>
</protein>
<feature type="domain" description="Reverse transcriptase" evidence="1">
    <location>
        <begin position="877"/>
        <end position="1113"/>
    </location>
</feature>
<dbReference type="InterPro" id="IPR043502">
    <property type="entry name" value="DNA/RNA_pol_sf"/>
</dbReference>
<gene>
    <name evidence="2" type="primary">LIN1_68</name>
    <name evidence="2" type="ORF">CK203_080855</name>
</gene>
<keyword evidence="2" id="KW-0808">Transferase</keyword>
<accession>A0A438C0B8</accession>
<feature type="domain" description="Reverse transcriptase" evidence="1">
    <location>
        <begin position="141"/>
        <end position="421"/>
    </location>
</feature>
<dbReference type="Proteomes" id="UP000288805">
    <property type="component" value="Unassembled WGS sequence"/>
</dbReference>
<dbReference type="PANTHER" id="PTHR19446">
    <property type="entry name" value="REVERSE TRANSCRIPTASES"/>
    <property type="match status" value="1"/>
</dbReference>
<keyword evidence="2" id="KW-0695">RNA-directed DNA polymerase</keyword>
<comment type="caution">
    <text evidence="2">The sequence shown here is derived from an EMBL/GenBank/DDBJ whole genome shotgun (WGS) entry which is preliminary data.</text>
</comment>